<dbReference type="InterPro" id="IPR036390">
    <property type="entry name" value="WH_DNA-bd_sf"/>
</dbReference>
<evidence type="ECO:0000313" key="5">
    <source>
        <dbReference type="EMBL" id="EHO13011.1"/>
    </source>
</evidence>
<evidence type="ECO:0000313" key="6">
    <source>
        <dbReference type="Proteomes" id="UP000004834"/>
    </source>
</evidence>
<reference evidence="5 6" key="1">
    <citation type="submission" date="2011-11" db="EMBL/GenBank/DDBJ databases">
        <title>The Genome Sequence of Myroides odoratimimus CIP 101113.</title>
        <authorList>
            <person name="Earl A."/>
            <person name="Ward D."/>
            <person name="Feldgarden M."/>
            <person name="Gevers D."/>
            <person name="Huys G."/>
            <person name="Young S.K."/>
            <person name="Zeng Q."/>
            <person name="Gargeya S."/>
            <person name="Fitzgerald M."/>
            <person name="Haas B."/>
            <person name="Abouelleil A."/>
            <person name="Alvarado L."/>
            <person name="Arachchi H.M."/>
            <person name="Berlin A."/>
            <person name="Brown A."/>
            <person name="Chapman S.B."/>
            <person name="Chen Z."/>
            <person name="Dunbar C."/>
            <person name="Freedman E."/>
            <person name="Gearin G."/>
            <person name="Goldberg J."/>
            <person name="Griggs A."/>
            <person name="Gujja S."/>
            <person name="Heiman D."/>
            <person name="Howarth C."/>
            <person name="Larson L."/>
            <person name="Lui A."/>
            <person name="MacDonald P.J.P."/>
            <person name="Montmayeur A."/>
            <person name="Murphy C."/>
            <person name="Neiman D."/>
            <person name="Pearson M."/>
            <person name="Priest M."/>
            <person name="Roberts A."/>
            <person name="Saif S."/>
            <person name="Shea T."/>
            <person name="Shenoy N."/>
            <person name="Sisk P."/>
            <person name="Stolte C."/>
            <person name="Sykes S."/>
            <person name="Wortman J."/>
            <person name="Nusbaum C."/>
            <person name="Birren B."/>
        </authorList>
    </citation>
    <scope>NUCLEOTIDE SEQUENCE [LARGE SCALE GENOMIC DNA]</scope>
    <source>
        <strain evidence="5 6">CIP 101113</strain>
    </source>
</reference>
<keyword evidence="2" id="KW-0238">DNA-binding</keyword>
<dbReference type="InterPro" id="IPR036388">
    <property type="entry name" value="WH-like_DNA-bd_sf"/>
</dbReference>
<dbReference type="Gene3D" id="1.10.10.10">
    <property type="entry name" value="Winged helix-like DNA-binding domain superfamily/Winged helix DNA-binding domain"/>
    <property type="match status" value="1"/>
</dbReference>
<dbReference type="PROSITE" id="PS01117">
    <property type="entry name" value="HTH_MARR_1"/>
    <property type="match status" value="1"/>
</dbReference>
<sequence>MRYQLLKDVIDLISEYEEVELSQDKVANLGQFLDWLFLNKNKNVPLALNYDNLDWEGKKEGRTPESVINTLIVHLSKYAKFHSKVILDNIDFSSQEDFIYLITLKSFGQMSKIDLIKKNIQDKSAGNKIIDRLIKKGFIEQIDSNVDKRSKIVFITNKGIKVLEEKMPVIKSVTNLVTGDLTENEKFNLIMLLQKLDRFHNPIYIDEEL</sequence>
<dbReference type="InterPro" id="IPR000835">
    <property type="entry name" value="HTH_MarR-typ"/>
</dbReference>
<feature type="domain" description="HTH marR-type" evidence="4">
    <location>
        <begin position="65"/>
        <end position="198"/>
    </location>
</feature>
<evidence type="ECO:0000256" key="1">
    <source>
        <dbReference type="ARBA" id="ARBA00023015"/>
    </source>
</evidence>
<evidence type="ECO:0000256" key="2">
    <source>
        <dbReference type="ARBA" id="ARBA00023125"/>
    </source>
</evidence>
<accession>A0AAV3F461</accession>
<comment type="caution">
    <text evidence="5">The sequence shown here is derived from an EMBL/GenBank/DDBJ whole genome shotgun (WGS) entry which is preliminary data.</text>
</comment>
<dbReference type="AlphaFoldDB" id="A0AAV3F461"/>
<dbReference type="PANTHER" id="PTHR42756:SF1">
    <property type="entry name" value="TRANSCRIPTIONAL REPRESSOR OF EMRAB OPERON"/>
    <property type="match status" value="1"/>
</dbReference>
<protein>
    <recommendedName>
        <fullName evidence="4">HTH marR-type domain-containing protein</fullName>
    </recommendedName>
</protein>
<dbReference type="SMART" id="SM00347">
    <property type="entry name" value="HTH_MARR"/>
    <property type="match status" value="1"/>
</dbReference>
<dbReference type="Proteomes" id="UP000004834">
    <property type="component" value="Unassembled WGS sequence"/>
</dbReference>
<dbReference type="Pfam" id="PF01047">
    <property type="entry name" value="MarR"/>
    <property type="match status" value="1"/>
</dbReference>
<dbReference type="GO" id="GO:0003700">
    <property type="term" value="F:DNA-binding transcription factor activity"/>
    <property type="evidence" value="ECO:0007669"/>
    <property type="project" value="InterPro"/>
</dbReference>
<keyword evidence="1" id="KW-0805">Transcription regulation</keyword>
<dbReference type="GO" id="GO:0003677">
    <property type="term" value="F:DNA binding"/>
    <property type="evidence" value="ECO:0007669"/>
    <property type="project" value="UniProtKB-KW"/>
</dbReference>
<dbReference type="RefSeq" id="WP_006263344.1">
    <property type="nucleotide sequence ID" value="NZ_JH590837.1"/>
</dbReference>
<dbReference type="InterPro" id="IPR023187">
    <property type="entry name" value="Tscrpt_reg_MarR-type_CS"/>
</dbReference>
<organism evidence="5 6">
    <name type="scientific">Myroides odoratimimus CIP 101113</name>
    <dbReference type="NCBI Taxonomy" id="883154"/>
    <lineage>
        <taxon>Bacteria</taxon>
        <taxon>Pseudomonadati</taxon>
        <taxon>Bacteroidota</taxon>
        <taxon>Flavobacteriia</taxon>
        <taxon>Flavobacteriales</taxon>
        <taxon>Flavobacteriaceae</taxon>
        <taxon>Myroides</taxon>
    </lineage>
</organism>
<keyword evidence="3" id="KW-0804">Transcription</keyword>
<dbReference type="PRINTS" id="PR00598">
    <property type="entry name" value="HTHMARR"/>
</dbReference>
<dbReference type="EMBL" id="AGEE01000015">
    <property type="protein sequence ID" value="EHO13011.1"/>
    <property type="molecule type" value="Genomic_DNA"/>
</dbReference>
<evidence type="ECO:0000259" key="4">
    <source>
        <dbReference type="PROSITE" id="PS50995"/>
    </source>
</evidence>
<proteinExistence type="predicted"/>
<evidence type="ECO:0000256" key="3">
    <source>
        <dbReference type="ARBA" id="ARBA00023163"/>
    </source>
</evidence>
<dbReference type="SUPFAM" id="SSF46785">
    <property type="entry name" value="Winged helix' DNA-binding domain"/>
    <property type="match status" value="1"/>
</dbReference>
<name>A0AAV3F461_9FLAO</name>
<dbReference type="PROSITE" id="PS50995">
    <property type="entry name" value="HTH_MARR_2"/>
    <property type="match status" value="1"/>
</dbReference>
<dbReference type="PANTHER" id="PTHR42756">
    <property type="entry name" value="TRANSCRIPTIONAL REGULATOR, MARR"/>
    <property type="match status" value="1"/>
</dbReference>
<gene>
    <name evidence="5" type="ORF">HMPREF9715_01491</name>
</gene>